<dbReference type="PANTHER" id="PTHR46222:SF3">
    <property type="entry name" value="PEPTIDYLPROLYL ISOMERASE"/>
    <property type="match status" value="1"/>
</dbReference>
<dbReference type="Gene3D" id="1.10.238.10">
    <property type="entry name" value="EF-hand"/>
    <property type="match status" value="1"/>
</dbReference>
<dbReference type="EC" id="5.2.1.8" evidence="2 10"/>
<dbReference type="Proteomes" id="UP000616769">
    <property type="component" value="Unassembled WGS sequence"/>
</dbReference>
<dbReference type="CDD" id="cd00051">
    <property type="entry name" value="EFh"/>
    <property type="match status" value="1"/>
</dbReference>
<dbReference type="InterPro" id="IPR001179">
    <property type="entry name" value="PPIase_FKBP_dom"/>
</dbReference>
<dbReference type="Proteomes" id="UP000070412">
    <property type="component" value="Unassembled WGS sequence"/>
</dbReference>
<evidence type="ECO:0000256" key="1">
    <source>
        <dbReference type="ARBA" id="ARBA00000971"/>
    </source>
</evidence>
<feature type="domain" description="EF-hand" evidence="13">
    <location>
        <begin position="138"/>
        <end position="173"/>
    </location>
</feature>
<dbReference type="GO" id="GO:0005509">
    <property type="term" value="F:calcium ion binding"/>
    <property type="evidence" value="ECO:0007669"/>
    <property type="project" value="InterPro"/>
</dbReference>
<dbReference type="Pfam" id="PF00254">
    <property type="entry name" value="FKBP_C"/>
    <property type="match status" value="1"/>
</dbReference>
<dbReference type="GO" id="GO:0005783">
    <property type="term" value="C:endoplasmic reticulum"/>
    <property type="evidence" value="ECO:0007669"/>
    <property type="project" value="UniProtKB-ARBA"/>
</dbReference>
<reference evidence="15 18" key="1">
    <citation type="journal article" date="2015" name="Parasit. Vectors">
        <title>Draft genome of the scabies mite.</title>
        <authorList>
            <person name="Rider S.D.Jr."/>
            <person name="Morgan M.S."/>
            <person name="Arlian L.G."/>
        </authorList>
    </citation>
    <scope>NUCLEOTIDE SEQUENCE [LARGE SCALE GENOMIC DNA]</scope>
    <source>
        <strain evidence="15">Arlian Lab</strain>
    </source>
</reference>
<evidence type="ECO:0000256" key="7">
    <source>
        <dbReference type="ARBA" id="ARBA00023110"/>
    </source>
</evidence>
<evidence type="ECO:0000259" key="13">
    <source>
        <dbReference type="PROSITE" id="PS50222"/>
    </source>
</evidence>
<dbReference type="PROSITE" id="PS50222">
    <property type="entry name" value="EF_HAND_2"/>
    <property type="match status" value="2"/>
</dbReference>
<keyword evidence="4" id="KW-0677">Repeat</keyword>
<evidence type="ECO:0000256" key="11">
    <source>
        <dbReference type="SAM" id="SignalP"/>
    </source>
</evidence>
<dbReference type="SMART" id="SM00054">
    <property type="entry name" value="EFh"/>
    <property type="match status" value="2"/>
</dbReference>
<keyword evidence="8" id="KW-0325">Glycoprotein</keyword>
<dbReference type="VEuPathDB" id="VectorBase:SSCA004211"/>
<dbReference type="InterPro" id="IPR046357">
    <property type="entry name" value="PPIase_dom_sf"/>
</dbReference>
<evidence type="ECO:0000256" key="5">
    <source>
        <dbReference type="ARBA" id="ARBA00022824"/>
    </source>
</evidence>
<keyword evidence="5" id="KW-0256">Endoplasmic reticulum</keyword>
<evidence type="ECO:0000313" key="15">
    <source>
        <dbReference type="EMBL" id="KPM10653.1"/>
    </source>
</evidence>
<dbReference type="EMBL" id="JXLN01015550">
    <property type="protein sequence ID" value="KPM10653.1"/>
    <property type="molecule type" value="Genomic_DNA"/>
</dbReference>
<evidence type="ECO:0000256" key="3">
    <source>
        <dbReference type="ARBA" id="ARBA00022729"/>
    </source>
</evidence>
<evidence type="ECO:0000256" key="6">
    <source>
        <dbReference type="ARBA" id="ARBA00022837"/>
    </source>
</evidence>
<dbReference type="InterPro" id="IPR018247">
    <property type="entry name" value="EF_Hand_1_Ca_BS"/>
</dbReference>
<dbReference type="EnsemblMetazoa" id="SSS_4478s_mrna">
    <property type="protein sequence ID" value="KAF7489386.1"/>
    <property type="gene ID" value="SSS_4478"/>
</dbReference>
<proteinExistence type="predicted"/>
<evidence type="ECO:0000256" key="2">
    <source>
        <dbReference type="ARBA" id="ARBA00013194"/>
    </source>
</evidence>
<dbReference type="OrthoDB" id="1902587at2759"/>
<dbReference type="Gene3D" id="3.10.50.40">
    <property type="match status" value="1"/>
</dbReference>
<evidence type="ECO:0000259" key="12">
    <source>
        <dbReference type="PROSITE" id="PS50059"/>
    </source>
</evidence>
<keyword evidence="6" id="KW-0106">Calcium</keyword>
<evidence type="ECO:0000256" key="4">
    <source>
        <dbReference type="ARBA" id="ARBA00022737"/>
    </source>
</evidence>
<dbReference type="FunFam" id="3.10.50.40:FF:000006">
    <property type="entry name" value="Peptidyl-prolyl cis-trans isomerase"/>
    <property type="match status" value="1"/>
</dbReference>
<evidence type="ECO:0000313" key="17">
    <source>
        <dbReference type="Proteomes" id="UP000070412"/>
    </source>
</evidence>
<protein>
    <recommendedName>
        <fullName evidence="2 10">peptidylprolyl isomerase</fullName>
        <ecNumber evidence="2 10">5.2.1.8</ecNumber>
    </recommendedName>
</protein>
<keyword evidence="7 10" id="KW-0697">Rotamase</keyword>
<dbReference type="SUPFAM" id="SSF54534">
    <property type="entry name" value="FKBP-like"/>
    <property type="match status" value="1"/>
</dbReference>
<name>A0A132AIB6_SARSC</name>
<dbReference type="InterPro" id="IPR011992">
    <property type="entry name" value="EF-hand-dom_pair"/>
</dbReference>
<evidence type="ECO:0000256" key="10">
    <source>
        <dbReference type="PROSITE-ProRule" id="PRU00277"/>
    </source>
</evidence>
<dbReference type="InterPro" id="IPR052273">
    <property type="entry name" value="PPIase_FKBP"/>
</dbReference>
<keyword evidence="3 11" id="KW-0732">Signal</keyword>
<dbReference type="GO" id="GO:0003755">
    <property type="term" value="F:peptidyl-prolyl cis-trans isomerase activity"/>
    <property type="evidence" value="ECO:0007669"/>
    <property type="project" value="UniProtKB-KW"/>
</dbReference>
<dbReference type="AlphaFoldDB" id="A0A132AIB6"/>
<dbReference type="PROSITE" id="PS50059">
    <property type="entry name" value="FKBP_PPIASE"/>
    <property type="match status" value="1"/>
</dbReference>
<feature type="domain" description="EF-hand" evidence="13">
    <location>
        <begin position="181"/>
        <end position="214"/>
    </location>
</feature>
<dbReference type="PANTHER" id="PTHR46222">
    <property type="entry name" value="PEPTIDYL-PROLYL CIS-TRANS ISOMERASE FKBP7/14"/>
    <property type="match status" value="1"/>
</dbReference>
<feature type="signal peptide" evidence="11">
    <location>
        <begin position="1"/>
        <end position="21"/>
    </location>
</feature>
<feature type="chain" id="PRO_5010784560" description="peptidylprolyl isomerase" evidence="11">
    <location>
        <begin position="22"/>
        <end position="214"/>
    </location>
</feature>
<keyword evidence="9 10" id="KW-0413">Isomerase</keyword>
<reference evidence="16" key="4">
    <citation type="submission" date="2022-06" db="UniProtKB">
        <authorList>
            <consortium name="EnsemblMetazoa"/>
        </authorList>
    </citation>
    <scope>IDENTIFICATION</scope>
</reference>
<dbReference type="SUPFAM" id="SSF47473">
    <property type="entry name" value="EF-hand"/>
    <property type="match status" value="1"/>
</dbReference>
<dbReference type="PROSITE" id="PS00018">
    <property type="entry name" value="EF_HAND_1"/>
    <property type="match status" value="2"/>
</dbReference>
<dbReference type="Pfam" id="PF13499">
    <property type="entry name" value="EF-hand_7"/>
    <property type="match status" value="1"/>
</dbReference>
<gene>
    <name evidence="15" type="ORF">QR98_0092130</name>
    <name evidence="14" type="ORF">SSS_4478</name>
</gene>
<reference evidence="14" key="3">
    <citation type="submission" date="2020-01" db="EMBL/GenBank/DDBJ databases">
        <authorList>
            <person name="Korhonen P.K.K."/>
            <person name="Guangxu M.G."/>
            <person name="Wang T.W."/>
            <person name="Stroehlein A.J.S."/>
            <person name="Young N.D."/>
            <person name="Ang C.-S.A."/>
            <person name="Fernando D.W.F."/>
            <person name="Lu H.L."/>
            <person name="Taylor S.T."/>
            <person name="Ehtesham M.E.M."/>
            <person name="Najaraj S.H.N."/>
            <person name="Harsha G.H.G."/>
            <person name="Madugundu A.M."/>
            <person name="Renuse S.R."/>
            <person name="Holt D.H."/>
            <person name="Pandey A.P."/>
            <person name="Papenfuss A.P."/>
            <person name="Gasser R.B.G."/>
            <person name="Fischer K.F."/>
        </authorList>
    </citation>
    <scope>NUCLEOTIDE SEQUENCE</scope>
    <source>
        <strain evidence="14">SSS_KF_BRIS2020</strain>
    </source>
</reference>
<evidence type="ECO:0000256" key="9">
    <source>
        <dbReference type="ARBA" id="ARBA00023235"/>
    </source>
</evidence>
<dbReference type="EMBL" id="WVUK01000065">
    <property type="protein sequence ID" value="KAF7489386.1"/>
    <property type="molecule type" value="Genomic_DNA"/>
</dbReference>
<feature type="domain" description="PPIase FKBP-type" evidence="12">
    <location>
        <begin position="50"/>
        <end position="138"/>
    </location>
</feature>
<evidence type="ECO:0000256" key="8">
    <source>
        <dbReference type="ARBA" id="ARBA00023180"/>
    </source>
</evidence>
<keyword evidence="17" id="KW-1185">Reference proteome</keyword>
<dbReference type="InterPro" id="IPR002048">
    <property type="entry name" value="EF_hand_dom"/>
</dbReference>
<accession>A0A132AIB6</accession>
<reference evidence="17" key="2">
    <citation type="journal article" date="2020" name="PLoS Negl. Trop. Dis.">
        <title>High-quality nuclear genome for Sarcoptes scabiei-A critical resource for a neglected parasite.</title>
        <authorList>
            <person name="Korhonen P.K."/>
            <person name="Gasser R.B."/>
            <person name="Ma G."/>
            <person name="Wang T."/>
            <person name="Stroehlein A.J."/>
            <person name="Young N.D."/>
            <person name="Ang C.S."/>
            <person name="Fernando D.D."/>
            <person name="Lu H.C."/>
            <person name="Taylor S."/>
            <person name="Reynolds S.L."/>
            <person name="Mofiz E."/>
            <person name="Najaraj S.H."/>
            <person name="Gowda H."/>
            <person name="Madugundu A."/>
            <person name="Renuse S."/>
            <person name="Holt D."/>
            <person name="Pandey A."/>
            <person name="Papenfuss A.T."/>
            <person name="Fischer K."/>
        </authorList>
    </citation>
    <scope>NUCLEOTIDE SEQUENCE [LARGE SCALE GENOMIC DNA]</scope>
</reference>
<evidence type="ECO:0000313" key="16">
    <source>
        <dbReference type="EnsemblMetazoa" id="KAF7489386.1"/>
    </source>
</evidence>
<organism evidence="15 18">
    <name type="scientific">Sarcoptes scabiei</name>
    <name type="common">Itch mite</name>
    <name type="synonym">Acarus scabiei</name>
    <dbReference type="NCBI Taxonomy" id="52283"/>
    <lineage>
        <taxon>Eukaryota</taxon>
        <taxon>Metazoa</taxon>
        <taxon>Ecdysozoa</taxon>
        <taxon>Arthropoda</taxon>
        <taxon>Chelicerata</taxon>
        <taxon>Arachnida</taxon>
        <taxon>Acari</taxon>
        <taxon>Acariformes</taxon>
        <taxon>Sarcoptiformes</taxon>
        <taxon>Astigmata</taxon>
        <taxon>Psoroptidia</taxon>
        <taxon>Sarcoptoidea</taxon>
        <taxon>Sarcoptidae</taxon>
        <taxon>Sarcoptinae</taxon>
        <taxon>Sarcoptes</taxon>
    </lineage>
</organism>
<evidence type="ECO:0000313" key="18">
    <source>
        <dbReference type="Proteomes" id="UP000616769"/>
    </source>
</evidence>
<evidence type="ECO:0000313" key="14">
    <source>
        <dbReference type="EMBL" id="KAF7489386.1"/>
    </source>
</evidence>
<comment type="catalytic activity">
    <reaction evidence="1 10">
        <text>[protein]-peptidylproline (omega=180) = [protein]-peptidylproline (omega=0)</text>
        <dbReference type="Rhea" id="RHEA:16237"/>
        <dbReference type="Rhea" id="RHEA-COMP:10747"/>
        <dbReference type="Rhea" id="RHEA-COMP:10748"/>
        <dbReference type="ChEBI" id="CHEBI:83833"/>
        <dbReference type="ChEBI" id="CHEBI:83834"/>
        <dbReference type="EC" id="5.2.1.8"/>
    </reaction>
</comment>
<sequence length="214" mass="23809">MRIKMSSYLIVLALILDLTIADETVTEEITELKVETIEKSSDCSRQAAKGDMLSMHYKGSLLNGKEFDSSHGRGEPFKFQLGIGQVIKGWDQGLIGICPGEKRKLHIPSDLAYGDVGAGDLIPPKSSLVFEVECVSIEDGPPLINIFKEIDSDKDNQLSRDELSEYLKKQVPEGTNADMPDQDKLVEDIFLHEDKDKDGFISHDEFSGPKHDEL</sequence>